<evidence type="ECO:0000313" key="2">
    <source>
        <dbReference type="EMBL" id="KAF4943720.1"/>
    </source>
</evidence>
<dbReference type="Proteomes" id="UP000604273">
    <property type="component" value="Unassembled WGS sequence"/>
</dbReference>
<organism evidence="2 3">
    <name type="scientific">Fusarium gaditjirri</name>
    <dbReference type="NCBI Taxonomy" id="282569"/>
    <lineage>
        <taxon>Eukaryota</taxon>
        <taxon>Fungi</taxon>
        <taxon>Dikarya</taxon>
        <taxon>Ascomycota</taxon>
        <taxon>Pezizomycotina</taxon>
        <taxon>Sordariomycetes</taxon>
        <taxon>Hypocreomycetidae</taxon>
        <taxon>Hypocreales</taxon>
        <taxon>Nectriaceae</taxon>
        <taxon>Fusarium</taxon>
        <taxon>Fusarium nisikadoi species complex</taxon>
    </lineage>
</organism>
<evidence type="ECO:0000259" key="1">
    <source>
        <dbReference type="Pfam" id="PF14420"/>
    </source>
</evidence>
<proteinExistence type="predicted"/>
<dbReference type="PANTHER" id="PTHR38788">
    <property type="entry name" value="CLR5 DOMAIN-CONTAINING PROTEIN"/>
    <property type="match status" value="1"/>
</dbReference>
<protein>
    <recommendedName>
        <fullName evidence="1">Clr5 domain-containing protein</fullName>
    </recommendedName>
</protein>
<dbReference type="OrthoDB" id="5068185at2759"/>
<dbReference type="EMBL" id="JABFAI010000506">
    <property type="protein sequence ID" value="KAF4943720.1"/>
    <property type="molecule type" value="Genomic_DNA"/>
</dbReference>
<dbReference type="PANTHER" id="PTHR38788:SF3">
    <property type="entry name" value="CLR5 DOMAIN-CONTAINING PROTEIN"/>
    <property type="match status" value="1"/>
</dbReference>
<sequence length="546" mass="62680">MGRNPRISDSQWEGHRETIERVYMTEQQSLKHLGEGMTAIHGFIASDREYRRNFAKWEFKKNSTGQAIDHASHQDRKRIAKAPPSRLTQESFILKFHIHDLCPEFRWHDNIERELWRIKKATDTIINGSFAPGKDGWIVNHASFIAPPIAMKSFQQWQHLDSQSSAIVALAGMGIDAEVRGSLEELFQNLERLQSLGSHKAIIPQLIYIWRVCLNLFKARLPLPQPKTVDNHSLLSINPLIPALIQRLEVHLTAKFGERDPACEIMAALLTIFRHTPQKFKLALECGYFMTIKRFEAIAGSGHPMVLRMWSNYGRAWGPNAFLGIDRIDDVLQHVNSNVDYSDETGPHSILSFLNLTEMQVAKESFRLGNLSQYCAMLPYPSHPTRLEDFALELRKRAMRILQTGEGRGNALILDAFVFATELLALRLFIRLCPQFSLEILDEAIELLARDGPECVIWASRFSKDRLSLLKGRGSPQDLHIEKVRMNHIRRKLPTLQSQTTKLPRAVSTARTKDFRKQRRKERYILRGYLQSMLDSLLPSPGDEEH</sequence>
<evidence type="ECO:0000313" key="3">
    <source>
        <dbReference type="Proteomes" id="UP000604273"/>
    </source>
</evidence>
<dbReference type="AlphaFoldDB" id="A0A8H4SQB8"/>
<comment type="caution">
    <text evidence="2">The sequence shown here is derived from an EMBL/GenBank/DDBJ whole genome shotgun (WGS) entry which is preliminary data.</text>
</comment>
<dbReference type="InterPro" id="IPR025676">
    <property type="entry name" value="Clr5_dom"/>
</dbReference>
<keyword evidence="3" id="KW-1185">Reference proteome</keyword>
<dbReference type="Pfam" id="PF14420">
    <property type="entry name" value="Clr5"/>
    <property type="match status" value="1"/>
</dbReference>
<accession>A0A8H4SQB8</accession>
<reference evidence="2" key="2">
    <citation type="submission" date="2020-05" db="EMBL/GenBank/DDBJ databases">
        <authorList>
            <person name="Kim H.-S."/>
            <person name="Proctor R.H."/>
            <person name="Brown D.W."/>
        </authorList>
    </citation>
    <scope>NUCLEOTIDE SEQUENCE</scope>
    <source>
        <strain evidence="2">NRRL 45417</strain>
    </source>
</reference>
<gene>
    <name evidence="2" type="ORF">FGADI_13213</name>
</gene>
<reference evidence="2" key="1">
    <citation type="journal article" date="2020" name="BMC Genomics">
        <title>Correction to: Identification and distribution of gene clusters required for synthesis of sphingolipid metabolism inhibitors in diverse species of the filamentous fungus Fusarium.</title>
        <authorList>
            <person name="Kim H.S."/>
            <person name="Lohmar J.M."/>
            <person name="Busman M."/>
            <person name="Brown D.W."/>
            <person name="Naumann T.A."/>
            <person name="Divon H.H."/>
            <person name="Lysoe E."/>
            <person name="Uhlig S."/>
            <person name="Proctor R.H."/>
        </authorList>
    </citation>
    <scope>NUCLEOTIDE SEQUENCE</scope>
    <source>
        <strain evidence="2">NRRL 45417</strain>
    </source>
</reference>
<feature type="domain" description="Clr5" evidence="1">
    <location>
        <begin position="9"/>
        <end position="61"/>
    </location>
</feature>
<name>A0A8H4SQB8_9HYPO</name>